<dbReference type="Pfam" id="PF10021">
    <property type="entry name" value="PARG_cat_microb"/>
    <property type="match status" value="1"/>
</dbReference>
<dbReference type="InterPro" id="IPR012664">
    <property type="entry name" value="CHP02452"/>
</dbReference>
<proteinExistence type="predicted"/>
<dbReference type="OrthoDB" id="2440523at2759"/>
<keyword evidence="3" id="KW-1185">Reference proteome</keyword>
<dbReference type="STRING" id="1399860.A0A2C5XGS3"/>
<dbReference type="PANTHER" id="PTHR35596:SF2">
    <property type="entry name" value="MICROBIAL-TYPE PARG CATALYTIC DOMAIN-CONTAINING PROTEIN"/>
    <property type="match status" value="1"/>
</dbReference>
<dbReference type="InterPro" id="IPR043472">
    <property type="entry name" value="Macro_dom-like"/>
</dbReference>
<organism evidence="2 3">
    <name type="scientific">Ophiocordyceps australis</name>
    <dbReference type="NCBI Taxonomy" id="1399860"/>
    <lineage>
        <taxon>Eukaryota</taxon>
        <taxon>Fungi</taxon>
        <taxon>Dikarya</taxon>
        <taxon>Ascomycota</taxon>
        <taxon>Pezizomycotina</taxon>
        <taxon>Sordariomycetes</taxon>
        <taxon>Hypocreomycetidae</taxon>
        <taxon>Hypocreales</taxon>
        <taxon>Ophiocordycipitaceae</taxon>
        <taxon>Ophiocordyceps</taxon>
    </lineage>
</organism>
<name>A0A2C5XGS3_9HYPO</name>
<evidence type="ECO:0000259" key="1">
    <source>
        <dbReference type="Pfam" id="PF10021"/>
    </source>
</evidence>
<reference evidence="2 3" key="1">
    <citation type="submission" date="2017-06" db="EMBL/GenBank/DDBJ databases">
        <title>Ant-infecting Ophiocordyceps genomes reveal a high diversity of potential behavioral manipulation genes and a possible major role for enterotoxins.</title>
        <authorList>
            <person name="De Bekker C."/>
            <person name="Evans H.C."/>
            <person name="Brachmann A."/>
            <person name="Hughes D.P."/>
        </authorList>
    </citation>
    <scope>NUCLEOTIDE SEQUENCE [LARGE SCALE GENOMIC DNA]</scope>
    <source>
        <strain evidence="2 3">Map64</strain>
    </source>
</reference>
<dbReference type="InterPro" id="IPR019261">
    <property type="entry name" value="PARG_cat_microbial"/>
</dbReference>
<dbReference type="AlphaFoldDB" id="A0A2C5XGS3"/>
<protein>
    <recommendedName>
        <fullName evidence="1">Microbial-type PARG catalytic domain-containing protein</fullName>
    </recommendedName>
</protein>
<evidence type="ECO:0000313" key="2">
    <source>
        <dbReference type="EMBL" id="PHH62068.1"/>
    </source>
</evidence>
<feature type="domain" description="Microbial-type PARG catalytic" evidence="1">
    <location>
        <begin position="100"/>
        <end position="163"/>
    </location>
</feature>
<gene>
    <name evidence="2" type="ORF">CDD81_7624</name>
</gene>
<evidence type="ECO:0000313" key="3">
    <source>
        <dbReference type="Proteomes" id="UP000226192"/>
    </source>
</evidence>
<dbReference type="Gene3D" id="3.40.220.10">
    <property type="entry name" value="Leucine Aminopeptidase, subunit E, domain 1"/>
    <property type="match status" value="1"/>
</dbReference>
<dbReference type="EMBL" id="NJET01000083">
    <property type="protein sequence ID" value="PHH62068.1"/>
    <property type="molecule type" value="Genomic_DNA"/>
</dbReference>
<accession>A0A2C5XGS3</accession>
<dbReference type="Proteomes" id="UP000226192">
    <property type="component" value="Unassembled WGS sequence"/>
</dbReference>
<dbReference type="NCBIfam" id="TIGR02452">
    <property type="entry name" value="TIGR02452 family protein"/>
    <property type="match status" value="1"/>
</dbReference>
<dbReference type="PANTHER" id="PTHR35596">
    <property type="entry name" value="DUF2263 DOMAIN-CONTAINING PROTEIN"/>
    <property type="match status" value="1"/>
</dbReference>
<sequence length="345" mass="39162">MAPSSRTGRVKPSEVAAETKRYLIPMIREHYIRTHAHPPSSTLYINPQNQLCLHRRIPGTRPPIFYFVADDPVSTALSYAAKDTWTSQANGGPRIHIPFVCAANERRPGGDWETGCAGYEEKLCRRSNLSAILNTPKPGSKLPTHYPIPLDGVVFSNSVVVGRGPHDRYDRLDTWMDLPVVSVAPIRWPKLRDNGLHYSFRPERDIMMDKMRGALRICLFHNYDRVVIGDFGLGNICRNPPREMAEMWRDILLFDPDIRGQFVYVLFAFEEASQSTSRLIHDEIVKRERQGSARSMPHDTPLASSSASARFPTDMSIFQQVFDPLEIERVLTAPDPRYGLNMITS</sequence>
<comment type="caution">
    <text evidence="2">The sequence shown here is derived from an EMBL/GenBank/DDBJ whole genome shotgun (WGS) entry which is preliminary data.</text>
</comment>